<evidence type="ECO:0000313" key="3">
    <source>
        <dbReference type="Proteomes" id="UP001373714"/>
    </source>
</evidence>
<proteinExistence type="predicted"/>
<dbReference type="EMBL" id="JAVHNS010000004">
    <property type="protein sequence ID" value="KAK6358188.1"/>
    <property type="molecule type" value="Genomic_DNA"/>
</dbReference>
<feature type="compositionally biased region" description="Low complexity" evidence="1">
    <location>
        <begin position="89"/>
        <end position="98"/>
    </location>
</feature>
<feature type="compositionally biased region" description="Low complexity" evidence="1">
    <location>
        <begin position="51"/>
        <end position="61"/>
    </location>
</feature>
<feature type="region of interest" description="Disordered" evidence="1">
    <location>
        <begin position="212"/>
        <end position="278"/>
    </location>
</feature>
<comment type="caution">
    <text evidence="2">The sequence shown here is derived from an EMBL/GenBank/DDBJ whole genome shotgun (WGS) entry which is preliminary data.</text>
</comment>
<dbReference type="Proteomes" id="UP001373714">
    <property type="component" value="Unassembled WGS sequence"/>
</dbReference>
<gene>
    <name evidence="2" type="ORF">TWF730_007540</name>
</gene>
<sequence>MSYHRPSAAAINYGLPASENIDYGMFSGARQASGEGRGYHQRSTETGYTYSKSNNGPGKSSKSSKSRPNHERDQGEDDEGAEYPNYIPSSSSRSKSRASSSTDYACWFFKLDPVKYVDCMHVHGRSSDLKYAHLKNHFKDGAIPPEFDKNMGWDEVWSTLFPGTRQPNNKYYVINDMILSVLESASVNGDDVSRFLDTLVNRENREVVINRIHSLSRDQGNSPGAGPSSSSRRNRQNLQLPSFERTPRTVDAFFTPPSSSSSSSNTTPAISSRSSHRYTPSFDTYHHSDLGMIEGSLDTGSYPPYTDAVGTLSPEDRGIAIYDETYTSLIWFGRELPWPGTIDFEANYLEHACNRAGHDEPIRICSFDEFQNQYQWHEAGQVAGSCPFTLTVHRRA</sequence>
<dbReference type="AlphaFoldDB" id="A0AAV9VB02"/>
<evidence type="ECO:0000256" key="1">
    <source>
        <dbReference type="SAM" id="MobiDB-lite"/>
    </source>
</evidence>
<reference evidence="2 3" key="1">
    <citation type="submission" date="2019-10" db="EMBL/GenBank/DDBJ databases">
        <authorList>
            <person name="Palmer J.M."/>
        </authorList>
    </citation>
    <scope>NUCLEOTIDE SEQUENCE [LARGE SCALE GENOMIC DNA]</scope>
    <source>
        <strain evidence="2 3">TWF730</strain>
    </source>
</reference>
<protein>
    <submittedName>
        <fullName evidence="2">Uncharacterized protein</fullName>
    </submittedName>
</protein>
<keyword evidence="3" id="KW-1185">Reference proteome</keyword>
<feature type="region of interest" description="Disordered" evidence="1">
    <location>
        <begin position="29"/>
        <end position="98"/>
    </location>
</feature>
<organism evidence="2 3">
    <name type="scientific">Orbilia blumenaviensis</name>
    <dbReference type="NCBI Taxonomy" id="1796055"/>
    <lineage>
        <taxon>Eukaryota</taxon>
        <taxon>Fungi</taxon>
        <taxon>Dikarya</taxon>
        <taxon>Ascomycota</taxon>
        <taxon>Pezizomycotina</taxon>
        <taxon>Orbiliomycetes</taxon>
        <taxon>Orbiliales</taxon>
        <taxon>Orbiliaceae</taxon>
        <taxon>Orbilia</taxon>
    </lineage>
</organism>
<evidence type="ECO:0000313" key="2">
    <source>
        <dbReference type="EMBL" id="KAK6358188.1"/>
    </source>
</evidence>
<feature type="compositionally biased region" description="Low complexity" evidence="1">
    <location>
        <begin position="220"/>
        <end position="240"/>
    </location>
</feature>
<accession>A0AAV9VB02</accession>
<name>A0AAV9VB02_9PEZI</name>
<feature type="compositionally biased region" description="Low complexity" evidence="1">
    <location>
        <begin position="255"/>
        <end position="273"/>
    </location>
</feature>